<proteinExistence type="predicted"/>
<dbReference type="PROSITE" id="PS51257">
    <property type="entry name" value="PROKAR_LIPOPROTEIN"/>
    <property type="match status" value="1"/>
</dbReference>
<keyword evidence="1" id="KW-0732">Signal</keyword>
<reference evidence="2 3" key="1">
    <citation type="submission" date="2019-04" db="EMBL/GenBank/DDBJ databases">
        <title>Crenobacter sp. nov.</title>
        <authorList>
            <person name="Shi S."/>
        </authorList>
    </citation>
    <scope>NUCLEOTIDE SEQUENCE [LARGE SCALE GENOMIC DNA]</scope>
    <source>
        <strain evidence="2 3">GY 70310</strain>
    </source>
</reference>
<feature type="chain" id="PRO_5020918751" evidence="1">
    <location>
        <begin position="22"/>
        <end position="206"/>
    </location>
</feature>
<evidence type="ECO:0000313" key="3">
    <source>
        <dbReference type="Proteomes" id="UP000308891"/>
    </source>
</evidence>
<keyword evidence="3" id="KW-1185">Reference proteome</keyword>
<sequence>MWKPSRLAAAGVLAATLAACATQTTVQSQWRDPSYTGGPVRSAVVLAVGGSPTERRVFEDTVAQEMNTRGVNATPAWSLLPSSGGPLPEPVLEKALADSQAQSLLLVRLMPLKTDYRVVDQPVWGPGPMWGWYGFYQGPWSVPTLQSYQLADTQTSLWDVKSRRLLWSGDMQAFDPSSVAASAQSYAKTLGQTLQQAALLPGAPAQ</sequence>
<accession>A0A4T0V480</accession>
<dbReference type="RefSeq" id="WP_136551503.1">
    <property type="nucleotide sequence ID" value="NZ_STGJ01000002.1"/>
</dbReference>
<gene>
    <name evidence="2" type="ORF">E5K04_03370</name>
</gene>
<evidence type="ECO:0000313" key="2">
    <source>
        <dbReference type="EMBL" id="TIC86157.1"/>
    </source>
</evidence>
<dbReference type="EMBL" id="STGJ01000002">
    <property type="protein sequence ID" value="TIC86157.1"/>
    <property type="molecule type" value="Genomic_DNA"/>
</dbReference>
<protein>
    <submittedName>
        <fullName evidence="2">DUF4136 domain-containing protein</fullName>
    </submittedName>
</protein>
<organism evidence="2 3">
    <name type="scientific">Crenobacter intestini</name>
    <dbReference type="NCBI Taxonomy" id="2563443"/>
    <lineage>
        <taxon>Bacteria</taxon>
        <taxon>Pseudomonadati</taxon>
        <taxon>Pseudomonadota</taxon>
        <taxon>Betaproteobacteria</taxon>
        <taxon>Neisseriales</taxon>
        <taxon>Neisseriaceae</taxon>
        <taxon>Crenobacter</taxon>
    </lineage>
</organism>
<dbReference type="Proteomes" id="UP000308891">
    <property type="component" value="Unassembled WGS sequence"/>
</dbReference>
<feature type="signal peptide" evidence="1">
    <location>
        <begin position="1"/>
        <end position="21"/>
    </location>
</feature>
<name>A0A4T0V480_9NEIS</name>
<evidence type="ECO:0000256" key="1">
    <source>
        <dbReference type="SAM" id="SignalP"/>
    </source>
</evidence>
<dbReference type="AlphaFoldDB" id="A0A4T0V480"/>
<dbReference type="OrthoDB" id="6078026at2"/>
<comment type="caution">
    <text evidence="2">The sequence shown here is derived from an EMBL/GenBank/DDBJ whole genome shotgun (WGS) entry which is preliminary data.</text>
</comment>